<dbReference type="PANTHER" id="PTHR34217">
    <property type="entry name" value="METAL-DEPENDENT CARBOXYPEPTIDASE"/>
    <property type="match status" value="1"/>
</dbReference>
<organism evidence="1">
    <name type="scientific">Amorphochlora amoebiformis</name>
    <dbReference type="NCBI Taxonomy" id="1561963"/>
    <lineage>
        <taxon>Eukaryota</taxon>
        <taxon>Sar</taxon>
        <taxon>Rhizaria</taxon>
        <taxon>Cercozoa</taxon>
        <taxon>Chlorarachniophyceae</taxon>
        <taxon>Amorphochlora</taxon>
    </lineage>
</organism>
<protein>
    <recommendedName>
        <fullName evidence="2">Carboxypeptidase</fullName>
    </recommendedName>
</protein>
<dbReference type="SUPFAM" id="SSF55486">
    <property type="entry name" value="Metalloproteases ('zincins'), catalytic domain"/>
    <property type="match status" value="1"/>
</dbReference>
<gene>
    <name evidence="1" type="ORF">LAMO00422_LOCUS16890</name>
</gene>
<accession>A0A7S0DL71</accession>
<dbReference type="PROSITE" id="PS52034">
    <property type="entry name" value="PEPTIDASE_M32"/>
    <property type="match status" value="1"/>
</dbReference>
<name>A0A7S0DL71_9EUKA</name>
<evidence type="ECO:0008006" key="2">
    <source>
        <dbReference type="Google" id="ProtNLM"/>
    </source>
</evidence>
<sequence length="572" mass="63789">MATLQRPPRRLIPGFVILAVSTMLLVQLARRSPVLLVAPPGTAARGAGALVRNVAVRSASTSSSPIVSAIPGITEKYKSLCDRLKEINQLSGAVAILGWDEQTMMPPGAASSRGQQKAALAAIIHEKQTDENLASLIQELQEGKHLNCEFARANCRDAKRDYDLESSKSKEMAKLEAELEADCFNTWVTARKENDWKAMEPKLKKMFDLKREIAKATRPDLPTYDGALDAFERGMPSSKLDSIFSQLKKDLVPLVKEVTSAKGYKIPPELKDHDFDVKKQAEMCIEIAKDIGFDISRGRFDVSAHPFTGGVGPSDVRITTRYSPKNWAEGLGGTIHEVGHALYEQGRSMEHQDLPVSRALSMGVHESQSLLWERMVFQGRPFWDYATPIIHKYFPHTKDITADELYKAVNHVQPGLIRTEADELTYPLHIMLRYNLEKSLMEDSVDVSCLPKIWNEDMKRSLGVSVPSDADGVMQDVHWNVGAIGYFPSYTLGAMMAVQFYNEAKKQIPDLESKISKGEFGPLKDWLNQKVHQVGSLYASPDELLIAVTGKPLDAGCFMEYLQEKYSKLYSL</sequence>
<dbReference type="Gene3D" id="1.10.1370.30">
    <property type="match status" value="1"/>
</dbReference>
<reference evidence="1" key="1">
    <citation type="submission" date="2021-01" db="EMBL/GenBank/DDBJ databases">
        <authorList>
            <person name="Corre E."/>
            <person name="Pelletier E."/>
            <person name="Niang G."/>
            <person name="Scheremetjew M."/>
            <person name="Finn R."/>
            <person name="Kale V."/>
            <person name="Holt S."/>
            <person name="Cochrane G."/>
            <person name="Meng A."/>
            <person name="Brown T."/>
            <person name="Cohen L."/>
        </authorList>
    </citation>
    <scope>NUCLEOTIDE SEQUENCE</scope>
    <source>
        <strain evidence="1">CCMP2058</strain>
    </source>
</reference>
<dbReference type="PANTHER" id="PTHR34217:SF1">
    <property type="entry name" value="CARBOXYPEPTIDASE 1"/>
    <property type="match status" value="1"/>
</dbReference>
<dbReference type="CDD" id="cd06460">
    <property type="entry name" value="M32_Taq"/>
    <property type="match status" value="1"/>
</dbReference>
<dbReference type="GO" id="GO:0004181">
    <property type="term" value="F:metallocarboxypeptidase activity"/>
    <property type="evidence" value="ECO:0007669"/>
    <property type="project" value="InterPro"/>
</dbReference>
<dbReference type="GO" id="GO:0006508">
    <property type="term" value="P:proteolysis"/>
    <property type="evidence" value="ECO:0007669"/>
    <property type="project" value="InterPro"/>
</dbReference>
<dbReference type="EMBL" id="HBEM01024855">
    <property type="protein sequence ID" value="CAD8457939.1"/>
    <property type="molecule type" value="Transcribed_RNA"/>
</dbReference>
<dbReference type="Pfam" id="PF02074">
    <property type="entry name" value="Peptidase_M32"/>
    <property type="match status" value="1"/>
</dbReference>
<proteinExistence type="predicted"/>
<dbReference type="PRINTS" id="PR00998">
    <property type="entry name" value="CRBOXYPTASET"/>
</dbReference>
<evidence type="ECO:0000313" key="1">
    <source>
        <dbReference type="EMBL" id="CAD8457939.1"/>
    </source>
</evidence>
<dbReference type="AlphaFoldDB" id="A0A7S0DL71"/>
<dbReference type="InterPro" id="IPR001333">
    <property type="entry name" value="Peptidase_M32_Taq"/>
</dbReference>